<sequence length="838" mass="86887">MSSETYARPAVAGGDAVPRPAHPRRVLLVTGTIGAGHHAAARAVEERARQVWPGVEVRWTETLDGMGRHTGPLFRAVYAGCVRHLPWLYEFYFWLLWHVPPFRAGTRAVIGAWSGRGLARELARHDPDLVVGTFPEGITGLARLRRRGRLPVPAVALVTDPAPHPLWADPSLDLHLVSTEAGAALLSRAAPGARVQVAGLPVVARFSPPDARAGRARPLVFVSCGSMAFGDVAAACAAVLDAGADVLVSASRVAAARRRLERIAGAHPLGERMQVVDWVDDPAAATRGCDVVVTNAGGATALEAVACARPLLLFAPIPGHGRANAAVLAEAGLARVCPAPADLAAAVGELVDPDRREAVARRLRSRLAGADLAADVAALAELTGRRGGRPRVATAPPSGRRVRAQDALFLHAATAQVPQQVGARVLVEDPAGRGDWPEYLVELVRTRAPDIELLSRRLARPRVGRALRWNVDDAHAPHRHVRPGIVDIGPGGDHPSWDDAVTAFMGTAVDPVGTGWELQVVRDRGAGEIAVLAKVHHALGDGLAVTDALIRLLTDESAHLPVAHRQGRSPAGSAAADPPAGAGDAVSGLVRRVATVVRGIASLARAGTAGASPLTGPITSAAHRRVSVGLDGVRVRAAARSHGVGTTVLLLAVVADTLHTLLAECGPDGAAPATVRAMVPLTTRTSAAVGSRALGNRTAAVSVDLPTGPMPAAERVARVAGALGDGSSAGQPEGAAAVLTVLGVLPRRLQAPLVRRVYGRRFFHMLVSAMPGARRPLHVRGGLVREVYPVLPLADGVGLAVGVLNWGRTTGIGITADPGLVPGIGGISTRLRTSLASM</sequence>
<evidence type="ECO:0000256" key="2">
    <source>
        <dbReference type="ARBA" id="ARBA00022676"/>
    </source>
</evidence>
<gene>
    <name evidence="7" type="ORF">HF526_09690</name>
</gene>
<dbReference type="InterPro" id="IPR009695">
    <property type="entry name" value="Diacylglyc_glucosyltr_N"/>
</dbReference>
<dbReference type="Pfam" id="PF06974">
    <property type="entry name" value="WS_DGAT_C"/>
    <property type="match status" value="1"/>
</dbReference>
<dbReference type="Gene3D" id="3.40.50.2000">
    <property type="entry name" value="Glycogen Phosphorylase B"/>
    <property type="match status" value="1"/>
</dbReference>
<keyword evidence="2" id="KW-0328">Glycosyltransferase</keyword>
<dbReference type="PANTHER" id="PTHR43025:SF3">
    <property type="entry name" value="MONOGALACTOSYLDIACYLGLYCEROL SYNTHASE 1, CHLOROPLASTIC"/>
    <property type="match status" value="1"/>
</dbReference>
<keyword evidence="8" id="KW-1185">Reference proteome</keyword>
<evidence type="ECO:0000259" key="4">
    <source>
        <dbReference type="Pfam" id="PF03007"/>
    </source>
</evidence>
<comment type="caution">
    <text evidence="7">The sequence shown here is derived from an EMBL/GenBank/DDBJ whole genome shotgun (WGS) entry which is preliminary data.</text>
</comment>
<keyword evidence="3" id="KW-0808">Transferase</keyword>
<dbReference type="SUPFAM" id="SSF53756">
    <property type="entry name" value="UDP-Glycosyltransferase/glycogen phosphorylase"/>
    <property type="match status" value="1"/>
</dbReference>
<dbReference type="Proteomes" id="UP000820669">
    <property type="component" value="Unassembled WGS sequence"/>
</dbReference>
<comment type="similarity">
    <text evidence="1">Belongs to the glycosyltransferase 28 family.</text>
</comment>
<protein>
    <submittedName>
        <fullName evidence="7">DUF1298 domain-containing protein</fullName>
    </submittedName>
</protein>
<dbReference type="EMBL" id="JAAXLA010000013">
    <property type="protein sequence ID" value="NMH97582.1"/>
    <property type="molecule type" value="Genomic_DNA"/>
</dbReference>
<feature type="domain" description="Diacylglycerol glucosyltransferase N-terminal" evidence="5">
    <location>
        <begin position="37"/>
        <end position="202"/>
    </location>
</feature>
<dbReference type="Pfam" id="PF03007">
    <property type="entry name" value="WS_DGAT_cat"/>
    <property type="match status" value="1"/>
</dbReference>
<proteinExistence type="inferred from homology"/>
<evidence type="ECO:0000259" key="5">
    <source>
        <dbReference type="Pfam" id="PF06925"/>
    </source>
</evidence>
<feature type="domain" description="O-acyltransferase WSD1 C-terminal" evidence="6">
    <location>
        <begin position="695"/>
        <end position="837"/>
    </location>
</feature>
<evidence type="ECO:0000256" key="1">
    <source>
        <dbReference type="ARBA" id="ARBA00006962"/>
    </source>
</evidence>
<organism evidence="7 8">
    <name type="scientific">Pseudonocardia acidicola</name>
    <dbReference type="NCBI Taxonomy" id="2724939"/>
    <lineage>
        <taxon>Bacteria</taxon>
        <taxon>Bacillati</taxon>
        <taxon>Actinomycetota</taxon>
        <taxon>Actinomycetes</taxon>
        <taxon>Pseudonocardiales</taxon>
        <taxon>Pseudonocardiaceae</taxon>
        <taxon>Pseudonocardia</taxon>
    </lineage>
</organism>
<evidence type="ECO:0000313" key="8">
    <source>
        <dbReference type="Proteomes" id="UP000820669"/>
    </source>
</evidence>
<dbReference type="RefSeq" id="WP_169381027.1">
    <property type="nucleotide sequence ID" value="NZ_JAAXLA010000013.1"/>
</dbReference>
<evidence type="ECO:0000259" key="6">
    <source>
        <dbReference type="Pfam" id="PF06974"/>
    </source>
</evidence>
<feature type="domain" description="O-acyltransferase WSD1-like N-terminal" evidence="4">
    <location>
        <begin position="404"/>
        <end position="608"/>
    </location>
</feature>
<reference evidence="7 8" key="1">
    <citation type="submission" date="2020-04" db="EMBL/GenBank/DDBJ databases">
        <authorList>
            <person name="Klaysubun C."/>
            <person name="Duangmal K."/>
            <person name="Lipun K."/>
        </authorList>
    </citation>
    <scope>NUCLEOTIDE SEQUENCE [LARGE SCALE GENOMIC DNA]</scope>
    <source>
        <strain evidence="7 8">K10HN5</strain>
    </source>
</reference>
<evidence type="ECO:0000256" key="3">
    <source>
        <dbReference type="ARBA" id="ARBA00022679"/>
    </source>
</evidence>
<name>A0ABX1S9U1_9PSEU</name>
<dbReference type="Pfam" id="PF06925">
    <property type="entry name" value="MGDG_synth"/>
    <property type="match status" value="1"/>
</dbReference>
<accession>A0ABX1S9U1</accession>
<evidence type="ECO:0000313" key="7">
    <source>
        <dbReference type="EMBL" id="NMH97582.1"/>
    </source>
</evidence>
<dbReference type="InterPro" id="IPR004255">
    <property type="entry name" value="O-acyltransferase_WSD1_N"/>
</dbReference>
<dbReference type="InterPro" id="IPR050519">
    <property type="entry name" value="Glycosyltransf_28_UgtP"/>
</dbReference>
<dbReference type="PANTHER" id="PTHR43025">
    <property type="entry name" value="MONOGALACTOSYLDIACYLGLYCEROL SYNTHASE"/>
    <property type="match status" value="1"/>
</dbReference>
<dbReference type="InterPro" id="IPR009721">
    <property type="entry name" value="O-acyltransferase_WSD1_C"/>
</dbReference>